<dbReference type="AlphaFoldDB" id="A0AAV9P4W6"/>
<dbReference type="EMBL" id="JAVRRT010000013">
    <property type="protein sequence ID" value="KAK5166646.1"/>
    <property type="molecule type" value="Genomic_DNA"/>
</dbReference>
<feature type="region of interest" description="Disordered" evidence="2">
    <location>
        <begin position="71"/>
        <end position="92"/>
    </location>
</feature>
<gene>
    <name evidence="3" type="ORF">LTR77_008190</name>
</gene>
<evidence type="ECO:0000256" key="2">
    <source>
        <dbReference type="SAM" id="MobiDB-lite"/>
    </source>
</evidence>
<protein>
    <submittedName>
        <fullName evidence="3">Uncharacterized protein</fullName>
    </submittedName>
</protein>
<dbReference type="Proteomes" id="UP001337655">
    <property type="component" value="Unassembled WGS sequence"/>
</dbReference>
<proteinExistence type="predicted"/>
<feature type="compositionally biased region" description="Low complexity" evidence="2">
    <location>
        <begin position="79"/>
        <end position="90"/>
    </location>
</feature>
<evidence type="ECO:0000313" key="3">
    <source>
        <dbReference type="EMBL" id="KAK5166646.1"/>
    </source>
</evidence>
<accession>A0AAV9P4W6</accession>
<reference evidence="3 4" key="1">
    <citation type="submission" date="2023-08" db="EMBL/GenBank/DDBJ databases">
        <title>Black Yeasts Isolated from many extreme environments.</title>
        <authorList>
            <person name="Coleine C."/>
            <person name="Stajich J.E."/>
            <person name="Selbmann L."/>
        </authorList>
    </citation>
    <scope>NUCLEOTIDE SEQUENCE [LARGE SCALE GENOMIC DNA]</scope>
    <source>
        <strain evidence="3 4">CCFEE 5935</strain>
    </source>
</reference>
<comment type="caution">
    <text evidence="3">The sequence shown here is derived from an EMBL/GenBank/DDBJ whole genome shotgun (WGS) entry which is preliminary data.</text>
</comment>
<dbReference type="RefSeq" id="XP_064656528.1">
    <property type="nucleotide sequence ID" value="XM_064805423.1"/>
</dbReference>
<evidence type="ECO:0000313" key="4">
    <source>
        <dbReference type="Proteomes" id="UP001337655"/>
    </source>
</evidence>
<name>A0AAV9P4W6_9PEZI</name>
<evidence type="ECO:0000256" key="1">
    <source>
        <dbReference type="SAM" id="Coils"/>
    </source>
</evidence>
<keyword evidence="4" id="KW-1185">Reference proteome</keyword>
<sequence>MVVCPGYNNDSDDEEVLPADFVIKLEKSSPVAPMRPTYDPRVSHPEIIKQYSPTRPMRPNDELRMPNPSARMSVPHPKVSTSVPHPTTSTYAVPTNAQPAVAGKQPRDGKVLSPSLRLRRQRISPQMHCPGVQLTMSAHNGTTAGLHPRKTHKVAKPQPAAHSKQLPPTSIPHYYKAFADLADAGAAFGGASTQVKAVIDAAMDEKDREISDLKQRVAELQARNTKLEERDAENMRELAINQLQTDNLVKVVEANDKLKDMMRSIDWQQVHMLTDEVDAAVYAMVPP</sequence>
<keyword evidence="1" id="KW-0175">Coiled coil</keyword>
<organism evidence="3 4">
    <name type="scientific">Saxophila tyrrhenica</name>
    <dbReference type="NCBI Taxonomy" id="1690608"/>
    <lineage>
        <taxon>Eukaryota</taxon>
        <taxon>Fungi</taxon>
        <taxon>Dikarya</taxon>
        <taxon>Ascomycota</taxon>
        <taxon>Pezizomycotina</taxon>
        <taxon>Dothideomycetes</taxon>
        <taxon>Dothideomycetidae</taxon>
        <taxon>Mycosphaerellales</taxon>
        <taxon>Extremaceae</taxon>
        <taxon>Saxophila</taxon>
    </lineage>
</organism>
<feature type="coiled-coil region" evidence="1">
    <location>
        <begin position="203"/>
        <end position="237"/>
    </location>
</feature>
<dbReference type="GeneID" id="89929524"/>